<dbReference type="PANTHER" id="PTHR45857:SF9">
    <property type="entry name" value="MULTIPLE WING HAIRS, ISOFORM C"/>
    <property type="match status" value="1"/>
</dbReference>
<dbReference type="Pfam" id="PF06367">
    <property type="entry name" value="Drf_FH3"/>
    <property type="match status" value="1"/>
</dbReference>
<dbReference type="GO" id="GO:0008360">
    <property type="term" value="P:regulation of cell shape"/>
    <property type="evidence" value="ECO:0007669"/>
    <property type="project" value="TreeGrafter"/>
</dbReference>
<evidence type="ECO:0000313" key="3">
    <source>
        <dbReference type="WBParaSite" id="SMTH1_78510.1"/>
    </source>
</evidence>
<dbReference type="PROSITE" id="PS51232">
    <property type="entry name" value="GBD_FH3"/>
    <property type="match status" value="1"/>
</dbReference>
<evidence type="ECO:0000313" key="2">
    <source>
        <dbReference type="Proteomes" id="UP000050791"/>
    </source>
</evidence>
<dbReference type="InterPro" id="IPR010472">
    <property type="entry name" value="FH3_dom"/>
</dbReference>
<dbReference type="SMART" id="SM01140">
    <property type="entry name" value="Drf_GBD"/>
    <property type="match status" value="1"/>
</dbReference>
<dbReference type="InterPro" id="IPR010473">
    <property type="entry name" value="GTPase-bd"/>
</dbReference>
<sequence length="404" mass="46226">MNSLDLSAEHIKQIELLDEEKKAELLSNYELKNPRCSAFHYVALLKASRIEFIWKKKVDGSAFCSLLSSVEISLRTNNVEWVYDFLDLEGLEALADLMLQCMYFLSGQDTTFGPRILCGTKSSDETYRDRYKMSCYSEVPNFIRNSSIKSTQFSPNNAFLPTSIIHSSCSPKGSLLTASFLDFLEDCLHLSLRSLKAILNNQRGCRKAMEYALAINLVTFCLLHPNYSTKTLALDMLTALCLIEGGHVKVLQSFDRLRVVMGEGLRFELLLAAFRYHESLDEESYNLDFAVTCVQFLNIIVHSPENINLRVYLQYELHLLGFDDLLKQIRDRSGSRLKVQIEAYLDNRVDCSLLLEDAEAKEAAVLEQERLEKQLESEMAIARKSERILSSKKLNFFVLLNHYV</sequence>
<feature type="domain" description="GBD/FH3" evidence="1">
    <location>
        <begin position="1"/>
        <end position="404"/>
    </location>
</feature>
<dbReference type="AlphaFoldDB" id="A0AA85BUL9"/>
<dbReference type="GO" id="GO:0031267">
    <property type="term" value="F:small GTPase binding"/>
    <property type="evidence" value="ECO:0007669"/>
    <property type="project" value="InterPro"/>
</dbReference>
<dbReference type="SMART" id="SM01139">
    <property type="entry name" value="Drf_FH3"/>
    <property type="match status" value="1"/>
</dbReference>
<dbReference type="WBParaSite" id="SMTH1_78510.1">
    <property type="protein sequence ID" value="SMTH1_78510.1"/>
    <property type="gene ID" value="SMTH1_78510"/>
</dbReference>
<dbReference type="GO" id="GO:0016477">
    <property type="term" value="P:cell migration"/>
    <property type="evidence" value="ECO:0007669"/>
    <property type="project" value="TreeGrafter"/>
</dbReference>
<dbReference type="GO" id="GO:0030866">
    <property type="term" value="P:cortical actin cytoskeleton organization"/>
    <property type="evidence" value="ECO:0007669"/>
    <property type="project" value="TreeGrafter"/>
</dbReference>
<organism evidence="2 3">
    <name type="scientific">Schistosoma mattheei</name>
    <dbReference type="NCBI Taxonomy" id="31246"/>
    <lineage>
        <taxon>Eukaryota</taxon>
        <taxon>Metazoa</taxon>
        <taxon>Spiralia</taxon>
        <taxon>Lophotrochozoa</taxon>
        <taxon>Platyhelminthes</taxon>
        <taxon>Trematoda</taxon>
        <taxon>Digenea</taxon>
        <taxon>Strigeidida</taxon>
        <taxon>Schistosomatoidea</taxon>
        <taxon>Schistosomatidae</taxon>
        <taxon>Schistosoma</taxon>
    </lineage>
</organism>
<dbReference type="InterPro" id="IPR016024">
    <property type="entry name" value="ARM-type_fold"/>
</dbReference>
<dbReference type="SUPFAM" id="SSF48371">
    <property type="entry name" value="ARM repeat"/>
    <property type="match status" value="1"/>
</dbReference>
<dbReference type="Proteomes" id="UP000050791">
    <property type="component" value="Unassembled WGS sequence"/>
</dbReference>
<dbReference type="GO" id="GO:0005829">
    <property type="term" value="C:cytosol"/>
    <property type="evidence" value="ECO:0007669"/>
    <property type="project" value="TreeGrafter"/>
</dbReference>
<dbReference type="PANTHER" id="PTHR45857">
    <property type="entry name" value="FORMIN-LIKE PROTEIN"/>
    <property type="match status" value="1"/>
</dbReference>
<dbReference type="InterPro" id="IPR011989">
    <property type="entry name" value="ARM-like"/>
</dbReference>
<proteinExistence type="predicted"/>
<evidence type="ECO:0000259" key="1">
    <source>
        <dbReference type="PROSITE" id="PS51232"/>
    </source>
</evidence>
<dbReference type="InterPro" id="IPR014768">
    <property type="entry name" value="GBD/FH3_dom"/>
</dbReference>
<reference evidence="3" key="1">
    <citation type="submission" date="2023-11" db="UniProtKB">
        <authorList>
            <consortium name="WormBaseParasite"/>
        </authorList>
    </citation>
    <scope>IDENTIFICATION</scope>
</reference>
<dbReference type="Gene3D" id="1.25.10.10">
    <property type="entry name" value="Leucine-rich Repeat Variant"/>
    <property type="match status" value="1"/>
</dbReference>
<accession>A0AA85BUL9</accession>
<dbReference type="Pfam" id="PF06371">
    <property type="entry name" value="Drf_GBD"/>
    <property type="match status" value="2"/>
</dbReference>
<dbReference type="InterPro" id="IPR043592">
    <property type="entry name" value="FMNL_animal"/>
</dbReference>
<dbReference type="GO" id="GO:0051015">
    <property type="term" value="F:actin filament binding"/>
    <property type="evidence" value="ECO:0007669"/>
    <property type="project" value="TreeGrafter"/>
</dbReference>
<name>A0AA85BUL9_9TREM</name>
<protein>
    <recommendedName>
        <fullName evidence="1">GBD/FH3 domain-containing protein</fullName>
    </recommendedName>
</protein>